<keyword evidence="3" id="KW-1185">Reference proteome</keyword>
<protein>
    <submittedName>
        <fullName evidence="2">Uncharacterized protein</fullName>
    </submittedName>
</protein>
<dbReference type="OrthoDB" id="10579552at2759"/>
<evidence type="ECO:0000313" key="3">
    <source>
        <dbReference type="Proteomes" id="UP000683360"/>
    </source>
</evidence>
<sequence length="207" mass="24032">MCIKDAFTDFLWMSELDDMKGVDIRQIYRNDKQVVTFVNFIAKKVESQEVVHYINENKLKEEGTTDKENIKDEEYELTIQDDTFSVSDELKVLEGELEEVEQLEASMRAGVSPFRQIQKRGESDKENKMTMQYRNKTFGVSDELKELEAEVEASIRAGKTLKNVGDIFKDTGLNCKLNGGLGKEMKKEERRLKKKTEKRGEKTKEIR</sequence>
<accession>A0A8S3PYM8</accession>
<evidence type="ECO:0000313" key="2">
    <source>
        <dbReference type="EMBL" id="CAG2188595.1"/>
    </source>
</evidence>
<reference evidence="2" key="1">
    <citation type="submission" date="2021-03" db="EMBL/GenBank/DDBJ databases">
        <authorList>
            <person name="Bekaert M."/>
        </authorList>
    </citation>
    <scope>NUCLEOTIDE SEQUENCE</scope>
</reference>
<dbReference type="EMBL" id="CAJPWZ010000263">
    <property type="protein sequence ID" value="CAG2188595.1"/>
    <property type="molecule type" value="Genomic_DNA"/>
</dbReference>
<organism evidence="2 3">
    <name type="scientific">Mytilus edulis</name>
    <name type="common">Blue mussel</name>
    <dbReference type="NCBI Taxonomy" id="6550"/>
    <lineage>
        <taxon>Eukaryota</taxon>
        <taxon>Metazoa</taxon>
        <taxon>Spiralia</taxon>
        <taxon>Lophotrochozoa</taxon>
        <taxon>Mollusca</taxon>
        <taxon>Bivalvia</taxon>
        <taxon>Autobranchia</taxon>
        <taxon>Pteriomorphia</taxon>
        <taxon>Mytilida</taxon>
        <taxon>Mytiloidea</taxon>
        <taxon>Mytilidae</taxon>
        <taxon>Mytilinae</taxon>
        <taxon>Mytilus</taxon>
    </lineage>
</organism>
<gene>
    <name evidence="2" type="ORF">MEDL_4005</name>
</gene>
<evidence type="ECO:0000256" key="1">
    <source>
        <dbReference type="SAM" id="MobiDB-lite"/>
    </source>
</evidence>
<feature type="compositionally biased region" description="Basic and acidic residues" evidence="1">
    <location>
        <begin position="198"/>
        <end position="207"/>
    </location>
</feature>
<comment type="caution">
    <text evidence="2">The sequence shown here is derived from an EMBL/GenBank/DDBJ whole genome shotgun (WGS) entry which is preliminary data.</text>
</comment>
<name>A0A8S3PYM8_MYTED</name>
<dbReference type="AlphaFoldDB" id="A0A8S3PYM8"/>
<feature type="region of interest" description="Disordered" evidence="1">
    <location>
        <begin position="179"/>
        <end position="207"/>
    </location>
</feature>
<dbReference type="Proteomes" id="UP000683360">
    <property type="component" value="Unassembled WGS sequence"/>
</dbReference>
<proteinExistence type="predicted"/>